<gene>
    <name evidence="3" type="ORF">FIU21_04145</name>
</gene>
<sequence length="314" mass="36105">MHDIGYSCDITSSIEKSDQVGKNFELAVVASMAFFKWKNLDMYKLCNGNKSTERISKKVGMREINKDTGKSNYEEKQEAFTNRTSVAFMVDDCKWNVKESPKQTPKQGKWHDPVDNPQITLWTQSGKYNPANAAFGVPRPNKKYHQGVDLFCTEGSNVYACLDGIVESITDSPKGQGQTIVLKITDKEQINYFRQRRRDYNPTYDGEKKQGEGFDENSNHIYLVYYHLSYILVKKGSVYAGQVIGYSGISGIRDGTCGPHLHFEIRSERRCGDLTKRCNPAYYVYYKVKMSPEEKKKQEERMKKGQLKDFYGRK</sequence>
<accession>A0A7D4FW82</accession>
<dbReference type="RefSeq" id="WP_050759759.1">
    <property type="nucleotide sequence ID" value="NZ_CP054010.1"/>
</dbReference>
<proteinExistence type="predicted"/>
<dbReference type="InterPro" id="IPR011055">
    <property type="entry name" value="Dup_hybrid_motif"/>
</dbReference>
<dbReference type="InterPro" id="IPR016047">
    <property type="entry name" value="M23ase_b-sheet_dom"/>
</dbReference>
<evidence type="ECO:0000313" key="3">
    <source>
        <dbReference type="EMBL" id="QKH88152.1"/>
    </source>
</evidence>
<evidence type="ECO:0000313" key="4">
    <source>
        <dbReference type="Proteomes" id="UP000500843"/>
    </source>
</evidence>
<dbReference type="InterPro" id="IPR050570">
    <property type="entry name" value="Cell_wall_metabolism_enzyme"/>
</dbReference>
<dbReference type="Gene3D" id="2.70.70.10">
    <property type="entry name" value="Glucose Permease (Domain IIA)"/>
    <property type="match status" value="1"/>
</dbReference>
<dbReference type="Pfam" id="PF01551">
    <property type="entry name" value="Peptidase_M23"/>
    <property type="match status" value="1"/>
</dbReference>
<dbReference type="EMBL" id="CP054010">
    <property type="protein sequence ID" value="QKH88152.1"/>
    <property type="molecule type" value="Genomic_DNA"/>
</dbReference>
<organism evidence="3 4">
    <name type="scientific">Prevotella melaninogenica</name>
    <dbReference type="NCBI Taxonomy" id="28132"/>
    <lineage>
        <taxon>Bacteria</taxon>
        <taxon>Pseudomonadati</taxon>
        <taxon>Bacteroidota</taxon>
        <taxon>Bacteroidia</taxon>
        <taxon>Bacteroidales</taxon>
        <taxon>Prevotellaceae</taxon>
        <taxon>Prevotella</taxon>
    </lineage>
</organism>
<dbReference type="PANTHER" id="PTHR21666">
    <property type="entry name" value="PEPTIDASE-RELATED"/>
    <property type="match status" value="1"/>
</dbReference>
<dbReference type="SUPFAM" id="SSF51261">
    <property type="entry name" value="Duplicated hybrid motif"/>
    <property type="match status" value="2"/>
</dbReference>
<protein>
    <submittedName>
        <fullName evidence="3">M23 family metallopeptidase</fullName>
    </submittedName>
</protein>
<dbReference type="PANTHER" id="PTHR21666:SF270">
    <property type="entry name" value="MUREIN HYDROLASE ACTIVATOR ENVC"/>
    <property type="match status" value="1"/>
</dbReference>
<name>A0A7D4FW82_9BACT</name>
<feature type="domain" description="M23ase beta-sheet core" evidence="2">
    <location>
        <begin position="218"/>
        <end position="269"/>
    </location>
</feature>
<dbReference type="Proteomes" id="UP000500843">
    <property type="component" value="Chromosome 1"/>
</dbReference>
<reference evidence="3 4" key="1">
    <citation type="submission" date="2020-05" db="EMBL/GenBank/DDBJ databases">
        <title>FDA dAtabase for Regulatory Grade micrObial Sequences (FDA-ARGOS): Supporting development and validation of Infectious Disease Dx tests.</title>
        <authorList>
            <person name="Moreno J."/>
            <person name="Tallon L."/>
            <person name="Sadzewicz L."/>
            <person name="Zhao X."/>
            <person name="Vavikolanu K."/>
            <person name="Mehta A."/>
            <person name="Aluvathingal J."/>
            <person name="Nadendla S."/>
            <person name="Myers T."/>
            <person name="Yan Y."/>
            <person name="Sichtig H."/>
        </authorList>
    </citation>
    <scope>NUCLEOTIDE SEQUENCE [LARGE SCALE GENOMIC DNA]</scope>
    <source>
        <strain evidence="3 4">FDAARGOS_760</strain>
    </source>
</reference>
<dbReference type="CDD" id="cd12797">
    <property type="entry name" value="M23_peptidase"/>
    <property type="match status" value="1"/>
</dbReference>
<feature type="region of interest" description="Disordered" evidence="1">
    <location>
        <begin position="293"/>
        <end position="314"/>
    </location>
</feature>
<evidence type="ECO:0000259" key="2">
    <source>
        <dbReference type="Pfam" id="PF01551"/>
    </source>
</evidence>
<dbReference type="GO" id="GO:0004222">
    <property type="term" value="F:metalloendopeptidase activity"/>
    <property type="evidence" value="ECO:0007669"/>
    <property type="project" value="TreeGrafter"/>
</dbReference>
<dbReference type="AlphaFoldDB" id="A0A7D4FW82"/>
<evidence type="ECO:0000256" key="1">
    <source>
        <dbReference type="SAM" id="MobiDB-lite"/>
    </source>
</evidence>